<evidence type="ECO:0000259" key="2">
    <source>
        <dbReference type="Pfam" id="PF15115"/>
    </source>
</evidence>
<sequence>MQFAHPDSAGSEVGSRETCTSTGIMLTQVKSTVPQALQIERYPKWKSQQKSREYPYSDHDNRYALQDSVFVFSQVGVHRKSVEHSQHRSHFSLGHEGAETRPGEDMSVFQSDYMEKQVKDPTGNRRFPRNHQHSSEQAAQAQGHDYFMWFGRA</sequence>
<dbReference type="PANTHER" id="PTHR35440">
    <property type="entry name" value="TESTIS-EXPRESSED PROTEIN 36"/>
    <property type="match status" value="1"/>
</dbReference>
<dbReference type="Proteomes" id="UP001460270">
    <property type="component" value="Unassembled WGS sequence"/>
</dbReference>
<keyword evidence="4" id="KW-1185">Reference proteome</keyword>
<proteinExistence type="predicted"/>
<feature type="region of interest" description="Disordered" evidence="1">
    <location>
        <begin position="119"/>
        <end position="140"/>
    </location>
</feature>
<protein>
    <recommendedName>
        <fullName evidence="2">Domain of unknown function with conserved HDNR motif domain-containing protein</fullName>
    </recommendedName>
</protein>
<feature type="region of interest" description="Disordered" evidence="1">
    <location>
        <begin position="81"/>
        <end position="102"/>
    </location>
</feature>
<dbReference type="Pfam" id="PF15115">
    <property type="entry name" value="HDNR"/>
    <property type="match status" value="1"/>
</dbReference>
<gene>
    <name evidence="3" type="ORF">WMY93_017960</name>
</gene>
<feature type="domain" description="Domain of unknown function with conserved HDNR motif" evidence="2">
    <location>
        <begin position="15"/>
        <end position="149"/>
    </location>
</feature>
<dbReference type="InterPro" id="IPR029369">
    <property type="entry name" value="HDNR"/>
</dbReference>
<evidence type="ECO:0000313" key="3">
    <source>
        <dbReference type="EMBL" id="KAK7901191.1"/>
    </source>
</evidence>
<comment type="caution">
    <text evidence="3">The sequence shown here is derived from an EMBL/GenBank/DDBJ whole genome shotgun (WGS) entry which is preliminary data.</text>
</comment>
<accession>A0AAW0NHR1</accession>
<evidence type="ECO:0000313" key="4">
    <source>
        <dbReference type="Proteomes" id="UP001460270"/>
    </source>
</evidence>
<dbReference type="EMBL" id="JBBPFD010000013">
    <property type="protein sequence ID" value="KAK7901191.1"/>
    <property type="molecule type" value="Genomic_DNA"/>
</dbReference>
<dbReference type="AlphaFoldDB" id="A0AAW0NHR1"/>
<dbReference type="PANTHER" id="PTHR35440:SF1">
    <property type="entry name" value="TESTIS-EXPRESSED PROTEIN 36"/>
    <property type="match status" value="1"/>
</dbReference>
<reference evidence="4" key="1">
    <citation type="submission" date="2024-04" db="EMBL/GenBank/DDBJ databases">
        <title>Salinicola lusitanus LLJ914,a marine bacterium isolated from the Okinawa Trough.</title>
        <authorList>
            <person name="Li J."/>
        </authorList>
    </citation>
    <scope>NUCLEOTIDE SEQUENCE [LARGE SCALE GENOMIC DNA]</scope>
</reference>
<name>A0AAW0NHR1_9GOBI</name>
<organism evidence="3 4">
    <name type="scientific">Mugilogobius chulae</name>
    <name type="common">yellowstripe goby</name>
    <dbReference type="NCBI Taxonomy" id="88201"/>
    <lineage>
        <taxon>Eukaryota</taxon>
        <taxon>Metazoa</taxon>
        <taxon>Chordata</taxon>
        <taxon>Craniata</taxon>
        <taxon>Vertebrata</taxon>
        <taxon>Euteleostomi</taxon>
        <taxon>Actinopterygii</taxon>
        <taxon>Neopterygii</taxon>
        <taxon>Teleostei</taxon>
        <taxon>Neoteleostei</taxon>
        <taxon>Acanthomorphata</taxon>
        <taxon>Gobiaria</taxon>
        <taxon>Gobiiformes</taxon>
        <taxon>Gobioidei</taxon>
        <taxon>Gobiidae</taxon>
        <taxon>Gobionellinae</taxon>
        <taxon>Mugilogobius</taxon>
    </lineage>
</organism>
<evidence type="ECO:0000256" key="1">
    <source>
        <dbReference type="SAM" id="MobiDB-lite"/>
    </source>
</evidence>